<feature type="non-terminal residue" evidence="4">
    <location>
        <position position="1"/>
    </location>
</feature>
<gene>
    <name evidence="4" type="ORF">JK635_17650</name>
</gene>
<protein>
    <submittedName>
        <fullName evidence="4">Polysaccharide biosynthesis/export family protein</fullName>
    </submittedName>
</protein>
<comment type="caution">
    <text evidence="4">The sequence shown here is derived from an EMBL/GenBank/DDBJ whole genome shotgun (WGS) entry which is preliminary data.</text>
</comment>
<sequence>NPGPGAADQNAGEATVPPVNMITPQLLRVEKEKRDKDAGADISQLLTPPTPYTIESGDQISIVVWDHPELGGGALTANAASMATGGFNSTMPVTPASFVVNQDGAIQYPHVGMLKIAGLTEPQARELLT</sequence>
<dbReference type="PANTHER" id="PTHR33619:SF3">
    <property type="entry name" value="POLYSACCHARIDE EXPORT PROTEIN GFCE-RELATED"/>
    <property type="match status" value="1"/>
</dbReference>
<feature type="region of interest" description="Disordered" evidence="2">
    <location>
        <begin position="1"/>
        <end position="51"/>
    </location>
</feature>
<reference evidence="4 5" key="1">
    <citation type="submission" date="2021-01" db="EMBL/GenBank/DDBJ databases">
        <title>Genome public.</title>
        <authorList>
            <person name="Liu C."/>
            <person name="Sun Q."/>
        </authorList>
    </citation>
    <scope>NUCLEOTIDE SEQUENCE [LARGE SCALE GENOMIC DNA]</scope>
    <source>
        <strain evidence="4 5">YIM B02564</strain>
    </source>
</reference>
<evidence type="ECO:0000256" key="1">
    <source>
        <dbReference type="ARBA" id="ARBA00022729"/>
    </source>
</evidence>
<feature type="non-terminal residue" evidence="4">
    <location>
        <position position="129"/>
    </location>
</feature>
<dbReference type="Gene3D" id="3.30.1950.10">
    <property type="entry name" value="wza like domain"/>
    <property type="match status" value="1"/>
</dbReference>
<accession>A0ABS1TRR8</accession>
<dbReference type="RefSeq" id="WP_202655259.1">
    <property type="nucleotide sequence ID" value="NZ_JAESWB010000263.1"/>
</dbReference>
<evidence type="ECO:0000259" key="3">
    <source>
        <dbReference type="Pfam" id="PF02563"/>
    </source>
</evidence>
<dbReference type="EMBL" id="JAESWB010000263">
    <property type="protein sequence ID" value="MBL4953993.1"/>
    <property type="molecule type" value="Genomic_DNA"/>
</dbReference>
<proteinExistence type="predicted"/>
<evidence type="ECO:0000313" key="5">
    <source>
        <dbReference type="Proteomes" id="UP000623967"/>
    </source>
</evidence>
<dbReference type="InterPro" id="IPR003715">
    <property type="entry name" value="Poly_export_N"/>
</dbReference>
<feature type="domain" description="Polysaccharide export protein N-terminal" evidence="3">
    <location>
        <begin position="48"/>
        <end position="129"/>
    </location>
</feature>
<organism evidence="4 5">
    <name type="scientific">Neobacillus paridis</name>
    <dbReference type="NCBI Taxonomy" id="2803862"/>
    <lineage>
        <taxon>Bacteria</taxon>
        <taxon>Bacillati</taxon>
        <taxon>Bacillota</taxon>
        <taxon>Bacilli</taxon>
        <taxon>Bacillales</taxon>
        <taxon>Bacillaceae</taxon>
        <taxon>Neobacillus</taxon>
    </lineage>
</organism>
<dbReference type="PANTHER" id="PTHR33619">
    <property type="entry name" value="POLYSACCHARIDE EXPORT PROTEIN GFCE-RELATED"/>
    <property type="match status" value="1"/>
</dbReference>
<feature type="compositionally biased region" description="Basic and acidic residues" evidence="2">
    <location>
        <begin position="28"/>
        <end position="39"/>
    </location>
</feature>
<evidence type="ECO:0000256" key="2">
    <source>
        <dbReference type="SAM" id="MobiDB-lite"/>
    </source>
</evidence>
<dbReference type="Proteomes" id="UP000623967">
    <property type="component" value="Unassembled WGS sequence"/>
</dbReference>
<name>A0ABS1TRR8_9BACI</name>
<evidence type="ECO:0000313" key="4">
    <source>
        <dbReference type="EMBL" id="MBL4953993.1"/>
    </source>
</evidence>
<keyword evidence="5" id="KW-1185">Reference proteome</keyword>
<dbReference type="InterPro" id="IPR049712">
    <property type="entry name" value="Poly_export"/>
</dbReference>
<dbReference type="Pfam" id="PF02563">
    <property type="entry name" value="Poly_export"/>
    <property type="match status" value="1"/>
</dbReference>
<keyword evidence="1" id="KW-0732">Signal</keyword>